<evidence type="ECO:0000313" key="2">
    <source>
        <dbReference type="Proteomes" id="UP000325797"/>
    </source>
</evidence>
<evidence type="ECO:0000313" key="1">
    <source>
        <dbReference type="EMBL" id="QEX20120.1"/>
    </source>
</evidence>
<dbReference type="Proteomes" id="UP000325797">
    <property type="component" value="Chromosome"/>
</dbReference>
<proteinExistence type="predicted"/>
<organism evidence="1 2">
    <name type="scientific">Hypericibacter adhaerens</name>
    <dbReference type="NCBI Taxonomy" id="2602016"/>
    <lineage>
        <taxon>Bacteria</taxon>
        <taxon>Pseudomonadati</taxon>
        <taxon>Pseudomonadota</taxon>
        <taxon>Alphaproteobacteria</taxon>
        <taxon>Rhodospirillales</taxon>
        <taxon>Dongiaceae</taxon>
        <taxon>Hypericibacter</taxon>
    </lineage>
</organism>
<dbReference type="PANTHER" id="PTHR30528:SF0">
    <property type="entry name" value="CYTOPLASMIC PROTEIN"/>
    <property type="match status" value="1"/>
</dbReference>
<protein>
    <recommendedName>
        <fullName evidence="3">Winged helix-turn-helix domain-containing protein</fullName>
    </recommendedName>
</protein>
<dbReference type="KEGG" id="hadh:FRZ61_00340"/>
<name>A0A5J6MVF6_9PROT</name>
<dbReference type="EMBL" id="CP042582">
    <property type="protein sequence ID" value="QEX20120.1"/>
    <property type="molecule type" value="Genomic_DNA"/>
</dbReference>
<dbReference type="InterPro" id="IPR009351">
    <property type="entry name" value="AlkZ-like"/>
</dbReference>
<dbReference type="PANTHER" id="PTHR30528">
    <property type="entry name" value="CYTOPLASMIC PROTEIN"/>
    <property type="match status" value="1"/>
</dbReference>
<dbReference type="OrthoDB" id="9787207at2"/>
<keyword evidence="2" id="KW-1185">Reference proteome</keyword>
<dbReference type="Pfam" id="PF06224">
    <property type="entry name" value="AlkZ-like"/>
    <property type="match status" value="1"/>
</dbReference>
<evidence type="ECO:0008006" key="3">
    <source>
        <dbReference type="Google" id="ProtNLM"/>
    </source>
</evidence>
<reference evidence="1 2" key="1">
    <citation type="submission" date="2019-08" db="EMBL/GenBank/DDBJ databases">
        <title>Hyperibacter terrae gen. nov., sp. nov. and Hyperibacter viscosus sp. nov., two new members in the family Rhodospirillaceae isolated from the rhizosphere of Hypericum perforatum.</title>
        <authorList>
            <person name="Noviana Z."/>
        </authorList>
    </citation>
    <scope>NUCLEOTIDE SEQUENCE [LARGE SCALE GENOMIC DNA]</scope>
    <source>
        <strain evidence="1 2">R5959</strain>
    </source>
</reference>
<gene>
    <name evidence="1" type="ORF">FRZ61_00340</name>
</gene>
<accession>A0A5J6MVF6</accession>
<sequence length="405" mass="46044">MTKPRSVSSSELRRFLLDRQGLWGPFWEEKDASARAVDLAMWQIDSIRITGLRNQEIAWAARSASAPSHFYDLLYGQSALVETHYPIFATRRDWLGHISESLADPATLRKPVTPRLKRVMQEVEDYIRAHGPTGPGSFKSRRIVGGFNTIKETTRALEVMFAQRKLVVAGRDRNFQRLFDLTERRVPEFVAPPSPRAKDWRKAYDAFLVRSALQVLKLATAEQIAQRTHHHYGPWRPGGGIKRWREHVAQALEAGVAVPVQAVDLSDQPVYWYLPEDEAGWNAASDSSDMPTRLLAPLDHLLYSRPRAKELFALDYKFEAYTPAHKRRFYFALPVLQGERAVGMVDGKLDGKTWWLRRLELAEDADPEQLGAAIRRFAKLAGAERVGVRARAPQRVKDAIKGKAE</sequence>
<dbReference type="RefSeq" id="WP_151114388.1">
    <property type="nucleotide sequence ID" value="NZ_CP042582.1"/>
</dbReference>
<dbReference type="AlphaFoldDB" id="A0A5J6MVF6"/>